<organism evidence="1">
    <name type="scientific">marine sediment metagenome</name>
    <dbReference type="NCBI Taxonomy" id="412755"/>
    <lineage>
        <taxon>unclassified sequences</taxon>
        <taxon>metagenomes</taxon>
        <taxon>ecological metagenomes</taxon>
    </lineage>
</organism>
<sequence>MTSWESWEPWGELYRKWERRIGRQRIVLTYPSLKGLWQWFAREIERRDIDPTEIDVESYLDPLLTVGENKEILKAIMISPITDFESAELYEEAKARLQEQVRTKYPEILEPLEERIIELERTEITSKRRYKKIKALEIEL</sequence>
<name>X1PY88_9ZZZZ</name>
<evidence type="ECO:0000313" key="1">
    <source>
        <dbReference type="EMBL" id="GAI43825.1"/>
    </source>
</evidence>
<dbReference type="AlphaFoldDB" id="X1PY88"/>
<proteinExistence type="predicted"/>
<protein>
    <submittedName>
        <fullName evidence="1">Uncharacterized protein</fullName>
    </submittedName>
</protein>
<comment type="caution">
    <text evidence="1">The sequence shown here is derived from an EMBL/GenBank/DDBJ whole genome shotgun (WGS) entry which is preliminary data.</text>
</comment>
<reference evidence="1" key="1">
    <citation type="journal article" date="2014" name="Front. Microbiol.">
        <title>High frequency of phylogenetically diverse reductive dehalogenase-homologous genes in deep subseafloor sedimentary metagenomes.</title>
        <authorList>
            <person name="Kawai M."/>
            <person name="Futagami T."/>
            <person name="Toyoda A."/>
            <person name="Takaki Y."/>
            <person name="Nishi S."/>
            <person name="Hori S."/>
            <person name="Arai W."/>
            <person name="Tsubouchi T."/>
            <person name="Morono Y."/>
            <person name="Uchiyama I."/>
            <person name="Ito T."/>
            <person name="Fujiyama A."/>
            <person name="Inagaki F."/>
            <person name="Takami H."/>
        </authorList>
    </citation>
    <scope>NUCLEOTIDE SEQUENCE</scope>
    <source>
        <strain evidence="1">Expedition CK06-06</strain>
    </source>
</reference>
<dbReference type="EMBL" id="BARV01029341">
    <property type="protein sequence ID" value="GAI43825.1"/>
    <property type="molecule type" value="Genomic_DNA"/>
</dbReference>
<feature type="non-terminal residue" evidence="1">
    <location>
        <position position="140"/>
    </location>
</feature>
<accession>X1PY88</accession>
<gene>
    <name evidence="1" type="ORF">S06H3_46802</name>
</gene>